<proteinExistence type="predicted"/>
<dbReference type="Proteomes" id="UP000290819">
    <property type="component" value="Unassembled WGS sequence"/>
</dbReference>
<dbReference type="GO" id="GO:0006355">
    <property type="term" value="P:regulation of DNA-templated transcription"/>
    <property type="evidence" value="ECO:0007669"/>
    <property type="project" value="InterPro"/>
</dbReference>
<dbReference type="SUPFAM" id="SSF48452">
    <property type="entry name" value="TPR-like"/>
    <property type="match status" value="2"/>
</dbReference>
<gene>
    <name evidence="2" type="ORF">B5V03_27065</name>
</gene>
<dbReference type="RefSeq" id="WP_129273450.1">
    <property type="nucleotide sequence ID" value="NZ_MZXW01000035.1"/>
</dbReference>
<evidence type="ECO:0000313" key="2">
    <source>
        <dbReference type="EMBL" id="RXT42144.1"/>
    </source>
</evidence>
<dbReference type="PANTHER" id="PTHR35807">
    <property type="entry name" value="TRANSCRIPTIONAL REGULATOR REDD-RELATED"/>
    <property type="match status" value="1"/>
</dbReference>
<feature type="domain" description="Bacterial transcriptional activator" evidence="1">
    <location>
        <begin position="92"/>
        <end position="229"/>
    </location>
</feature>
<comment type="caution">
    <text evidence="2">The sequence shown here is derived from an EMBL/GenBank/DDBJ whole genome shotgun (WGS) entry which is preliminary data.</text>
</comment>
<reference evidence="2 3" key="1">
    <citation type="submission" date="2017-03" db="EMBL/GenBank/DDBJ databases">
        <authorList>
            <person name="Safronova V.I."/>
            <person name="Sazanova A.L."/>
            <person name="Chirak E.R."/>
        </authorList>
    </citation>
    <scope>NUCLEOTIDE SEQUENCE [LARGE SCALE GENOMIC DNA]</scope>
    <source>
        <strain evidence="2 3">Opo-243</strain>
    </source>
</reference>
<dbReference type="InterPro" id="IPR016032">
    <property type="entry name" value="Sig_transdc_resp-reg_C-effctor"/>
</dbReference>
<protein>
    <recommendedName>
        <fullName evidence="1">Bacterial transcriptional activator domain-containing protein</fullName>
    </recommendedName>
</protein>
<dbReference type="Gene3D" id="1.25.40.10">
    <property type="entry name" value="Tetratricopeptide repeat domain"/>
    <property type="match status" value="2"/>
</dbReference>
<dbReference type="EMBL" id="MZXW01000035">
    <property type="protein sequence ID" value="RXT42144.1"/>
    <property type="molecule type" value="Genomic_DNA"/>
</dbReference>
<keyword evidence="3" id="KW-1185">Reference proteome</keyword>
<name>A0A4Q1UXF5_9BRAD</name>
<dbReference type="InterPro" id="IPR005158">
    <property type="entry name" value="BTAD"/>
</dbReference>
<dbReference type="SMART" id="SM01043">
    <property type="entry name" value="BTAD"/>
    <property type="match status" value="1"/>
</dbReference>
<evidence type="ECO:0000259" key="1">
    <source>
        <dbReference type="SMART" id="SM01043"/>
    </source>
</evidence>
<sequence length="672" mass="75279">MGGLSVAFAGRDIRIKSRKSRAVLGYLALTDRHQETRERLVGLLWSESDEYKARASLRQVLHELRETFLEAGYEGLQIEKMLVELERDRLQVDLWDALREAEAQHAHPALMSAPGLMETLLEGLDDIDPSFRVWLLAKRQTFHDRILRALEGGLRSVELAAANRRELAQAILSLDPTHEEACRYAMQTRAEEGDLSGALRAYRTLWNILDEEYGMEPSAKTQQLIADIKNGQFEGEVVSIAGELGLRDSAPAPPSDETLRQSPALSRTAAKIAILVDPFSMNGVSADRVHLVTGFRHHLIACLTKFREWYVGDGTAQQPPESGERAAASRYSVAATAYQAGDTISMVLTLRETNTGVYIWSDTFELKLENWFQVQQRIVQRTALSVNVYLSTERLTRVATAPDVSLDIYDRWLRAQASFGSFSAENWRESIALLTEAINVAPNFSPSYSALVQLNNTEHLVFPGLFRNLTKARSTLELARTAVQLDPVDSRAQLCLGWSQAMLMQYSDASAHIDLACELNGNDPWTLLSAASCQGFCGNFERGTELVAEALKVSWTPPPLHWPYRAVLQFMRGNYQEAIEGIDRASNVAKTLPGWKAAALFHLGRTEEARLEARKFLDGIRAMWFGKPPSDREIALWLLHAHPIARREDWERLRDGIGGAGVPVVDLRHHAW</sequence>
<dbReference type="InterPro" id="IPR051677">
    <property type="entry name" value="AfsR-DnrI-RedD_regulator"/>
</dbReference>
<accession>A0A4Q1UXF5</accession>
<dbReference type="SUPFAM" id="SSF46894">
    <property type="entry name" value="C-terminal effector domain of the bipartite response regulators"/>
    <property type="match status" value="1"/>
</dbReference>
<dbReference type="Pfam" id="PF03704">
    <property type="entry name" value="BTAD"/>
    <property type="match status" value="1"/>
</dbReference>
<organism evidence="2 3">
    <name type="scientific">Bradyrhizobium betae</name>
    <dbReference type="NCBI Taxonomy" id="244734"/>
    <lineage>
        <taxon>Bacteria</taxon>
        <taxon>Pseudomonadati</taxon>
        <taxon>Pseudomonadota</taxon>
        <taxon>Alphaproteobacteria</taxon>
        <taxon>Hyphomicrobiales</taxon>
        <taxon>Nitrobacteraceae</taxon>
        <taxon>Bradyrhizobium</taxon>
    </lineage>
</organism>
<evidence type="ECO:0000313" key="3">
    <source>
        <dbReference type="Proteomes" id="UP000290819"/>
    </source>
</evidence>
<dbReference type="AlphaFoldDB" id="A0A4Q1UXF5"/>
<dbReference type="OrthoDB" id="7888886at2"/>
<dbReference type="InterPro" id="IPR011990">
    <property type="entry name" value="TPR-like_helical_dom_sf"/>
</dbReference>
<dbReference type="GO" id="GO:0003677">
    <property type="term" value="F:DNA binding"/>
    <property type="evidence" value="ECO:0007669"/>
    <property type="project" value="InterPro"/>
</dbReference>